<protein>
    <submittedName>
        <fullName evidence="4">Putative ABC transport system ATP-binding protein</fullName>
    </submittedName>
</protein>
<dbReference type="InterPro" id="IPR017871">
    <property type="entry name" value="ABC_transporter-like_CS"/>
</dbReference>
<organism evidence="4 5">
    <name type="scientific">Mangrovibacterium marinum</name>
    <dbReference type="NCBI Taxonomy" id="1639118"/>
    <lineage>
        <taxon>Bacteria</taxon>
        <taxon>Pseudomonadati</taxon>
        <taxon>Bacteroidota</taxon>
        <taxon>Bacteroidia</taxon>
        <taxon>Marinilabiliales</taxon>
        <taxon>Prolixibacteraceae</taxon>
        <taxon>Mangrovibacterium</taxon>
    </lineage>
</organism>
<dbReference type="OrthoDB" id="1119394at2"/>
<evidence type="ECO:0000256" key="2">
    <source>
        <dbReference type="ARBA" id="ARBA00022840"/>
    </source>
</evidence>
<dbReference type="Pfam" id="PF00005">
    <property type="entry name" value="ABC_tran"/>
    <property type="match status" value="1"/>
</dbReference>
<dbReference type="EMBL" id="QAAD01000020">
    <property type="protein sequence ID" value="PTN07261.1"/>
    <property type="molecule type" value="Genomic_DNA"/>
</dbReference>
<dbReference type="PANTHER" id="PTHR43119:SF1">
    <property type="entry name" value="ABC TRANSPORTER DOMAIN-CONTAINING PROTEIN"/>
    <property type="match status" value="1"/>
</dbReference>
<evidence type="ECO:0000313" key="5">
    <source>
        <dbReference type="Proteomes" id="UP000243525"/>
    </source>
</evidence>
<feature type="domain" description="ABC transporter" evidence="3">
    <location>
        <begin position="2"/>
        <end position="206"/>
    </location>
</feature>
<reference evidence="4 5" key="1">
    <citation type="submission" date="2018-04" db="EMBL/GenBank/DDBJ databases">
        <title>Genomic Encyclopedia of Archaeal and Bacterial Type Strains, Phase II (KMG-II): from individual species to whole genera.</title>
        <authorList>
            <person name="Goeker M."/>
        </authorList>
    </citation>
    <scope>NUCLEOTIDE SEQUENCE [LARGE SCALE GENOMIC DNA]</scope>
    <source>
        <strain evidence="4 5">DSM 28823</strain>
    </source>
</reference>
<gene>
    <name evidence="4" type="ORF">C8N47_12046</name>
</gene>
<keyword evidence="5" id="KW-1185">Reference proteome</keyword>
<dbReference type="InterPro" id="IPR027417">
    <property type="entry name" value="P-loop_NTPase"/>
</dbReference>
<dbReference type="PROSITE" id="PS50893">
    <property type="entry name" value="ABC_TRANSPORTER_2"/>
    <property type="match status" value="1"/>
</dbReference>
<dbReference type="PROSITE" id="PS00211">
    <property type="entry name" value="ABC_TRANSPORTER_1"/>
    <property type="match status" value="1"/>
</dbReference>
<comment type="caution">
    <text evidence="4">The sequence shown here is derived from an EMBL/GenBank/DDBJ whole genome shotgun (WGS) entry which is preliminary data.</text>
</comment>
<accession>A0A2T5BYE2</accession>
<sequence length="206" mass="23508">MIRFKNVSLRLGNKQLLRQFNLTIAQGEKVVIAAPSGSGKSSLLKLLLGFLEPDTGQINFNRLPVKPENMREIRSQLAYLSQGIDFPNGKVEAVFHEIFQYTANKQLPYSRDLLLQKARELKLGDDILQKNTANISGGERQRLGWALLMLLDRPVLLLDEPTSALDEPMKRYFVDYIAQCDKTVICCSHDPEWQTEPIRLIKNLNR</sequence>
<proteinExistence type="predicted"/>
<evidence type="ECO:0000256" key="1">
    <source>
        <dbReference type="ARBA" id="ARBA00022741"/>
    </source>
</evidence>
<dbReference type="InterPro" id="IPR003439">
    <property type="entry name" value="ABC_transporter-like_ATP-bd"/>
</dbReference>
<dbReference type="SMART" id="SM00382">
    <property type="entry name" value="AAA"/>
    <property type="match status" value="1"/>
</dbReference>
<keyword evidence="2 4" id="KW-0067">ATP-binding</keyword>
<keyword evidence="1" id="KW-0547">Nucleotide-binding</keyword>
<dbReference type="AlphaFoldDB" id="A0A2T5BYE2"/>
<evidence type="ECO:0000313" key="4">
    <source>
        <dbReference type="EMBL" id="PTN07261.1"/>
    </source>
</evidence>
<dbReference type="PANTHER" id="PTHR43119">
    <property type="entry name" value="ABC TRANSPORT PROTEIN ATP-BINDING COMPONENT-RELATED"/>
    <property type="match status" value="1"/>
</dbReference>
<dbReference type="GO" id="GO:0016887">
    <property type="term" value="F:ATP hydrolysis activity"/>
    <property type="evidence" value="ECO:0007669"/>
    <property type="project" value="InterPro"/>
</dbReference>
<evidence type="ECO:0000259" key="3">
    <source>
        <dbReference type="PROSITE" id="PS50893"/>
    </source>
</evidence>
<dbReference type="InterPro" id="IPR003593">
    <property type="entry name" value="AAA+_ATPase"/>
</dbReference>
<name>A0A2T5BYE2_9BACT</name>
<dbReference type="Proteomes" id="UP000243525">
    <property type="component" value="Unassembled WGS sequence"/>
</dbReference>
<dbReference type="RefSeq" id="WP_107823455.1">
    <property type="nucleotide sequence ID" value="NZ_OY782574.1"/>
</dbReference>
<dbReference type="SUPFAM" id="SSF52540">
    <property type="entry name" value="P-loop containing nucleoside triphosphate hydrolases"/>
    <property type="match status" value="1"/>
</dbReference>
<dbReference type="GO" id="GO:0005524">
    <property type="term" value="F:ATP binding"/>
    <property type="evidence" value="ECO:0007669"/>
    <property type="project" value="UniProtKB-KW"/>
</dbReference>
<dbReference type="Gene3D" id="3.40.50.300">
    <property type="entry name" value="P-loop containing nucleotide triphosphate hydrolases"/>
    <property type="match status" value="1"/>
</dbReference>